<reference evidence="4" key="1">
    <citation type="journal article" date="2017" name="bioRxiv">
        <title>Conservation of a gene cluster reveals novel cercosporin biosynthetic mechanisms and extends production to the genus Colletotrichum.</title>
        <authorList>
            <person name="de Jonge R."/>
            <person name="Ebert M.K."/>
            <person name="Huitt-Roehl C.R."/>
            <person name="Pal P."/>
            <person name="Suttle J.C."/>
            <person name="Spanner R.E."/>
            <person name="Neubauer J.D."/>
            <person name="Jurick W.M.II."/>
            <person name="Stott K.A."/>
            <person name="Secor G.A."/>
            <person name="Thomma B.P.H.J."/>
            <person name="Van de Peer Y."/>
            <person name="Townsend C.A."/>
            <person name="Bolton M.D."/>
        </authorList>
    </citation>
    <scope>NUCLEOTIDE SEQUENCE [LARGE SCALE GENOMIC DNA]</scope>
    <source>
        <strain evidence="4">CBS538.71</strain>
    </source>
</reference>
<feature type="domain" description="F-box" evidence="2">
    <location>
        <begin position="1"/>
        <end position="43"/>
    </location>
</feature>
<dbReference type="EMBL" id="PNEN01001601">
    <property type="protein sequence ID" value="PPJ53110.1"/>
    <property type="molecule type" value="Genomic_DNA"/>
</dbReference>
<gene>
    <name evidence="3" type="ORF">CBER1_11630</name>
</gene>
<evidence type="ECO:0000313" key="4">
    <source>
        <dbReference type="Proteomes" id="UP000237631"/>
    </source>
</evidence>
<evidence type="ECO:0000313" key="3">
    <source>
        <dbReference type="EMBL" id="PPJ53110.1"/>
    </source>
</evidence>
<evidence type="ECO:0000256" key="1">
    <source>
        <dbReference type="SAM" id="MobiDB-lite"/>
    </source>
</evidence>
<accession>A0A2S6C055</accession>
<dbReference type="InterPro" id="IPR036047">
    <property type="entry name" value="F-box-like_dom_sf"/>
</dbReference>
<dbReference type="Proteomes" id="UP000237631">
    <property type="component" value="Unassembled WGS sequence"/>
</dbReference>
<dbReference type="SUPFAM" id="SSF81383">
    <property type="entry name" value="F-box domain"/>
    <property type="match status" value="1"/>
</dbReference>
<dbReference type="PROSITE" id="PS50181">
    <property type="entry name" value="FBOX"/>
    <property type="match status" value="1"/>
</dbReference>
<feature type="compositionally biased region" description="Acidic residues" evidence="1">
    <location>
        <begin position="200"/>
        <end position="209"/>
    </location>
</feature>
<sequence>MDLPPELQLQILAQLPLKQIQQCRRVNAHFRELIDLEENQSTLTRPRTAAHIQSLNEFIVKHCYFPIDADASSPPPTADHDSVRAMAICDLSIPSAALEFLLHRGITSPGVDMFRTRGHRSPGLDNEWMFRQYMAWSEFYLARCHSEKGCKRIKGDTQDLASRTWNVGERELIRRARGGWCGSGDIDTGMAQNERRQSSEEEDVNEQDENPLKCMTIYDDDPRAEPDYPEFEILDRLASVNAWDEDSLERVRDGMEVFCQTFRLPTLPDGAPFTYFARTGDVAKRVREVVFDGMEMAHLERVWLIQQMFVF</sequence>
<dbReference type="Gene3D" id="1.20.1280.50">
    <property type="match status" value="1"/>
</dbReference>
<comment type="caution">
    <text evidence="3">The sequence shown here is derived from an EMBL/GenBank/DDBJ whole genome shotgun (WGS) entry which is preliminary data.</text>
</comment>
<dbReference type="OrthoDB" id="3640036at2759"/>
<name>A0A2S6C055_9PEZI</name>
<organism evidence="3 4">
    <name type="scientific">Cercospora berteroae</name>
    <dbReference type="NCBI Taxonomy" id="357750"/>
    <lineage>
        <taxon>Eukaryota</taxon>
        <taxon>Fungi</taxon>
        <taxon>Dikarya</taxon>
        <taxon>Ascomycota</taxon>
        <taxon>Pezizomycotina</taxon>
        <taxon>Dothideomycetes</taxon>
        <taxon>Dothideomycetidae</taxon>
        <taxon>Mycosphaerellales</taxon>
        <taxon>Mycosphaerellaceae</taxon>
        <taxon>Cercospora</taxon>
    </lineage>
</organism>
<dbReference type="InterPro" id="IPR001810">
    <property type="entry name" value="F-box_dom"/>
</dbReference>
<dbReference type="SMART" id="SM00256">
    <property type="entry name" value="FBOX"/>
    <property type="match status" value="1"/>
</dbReference>
<keyword evidence="4" id="KW-1185">Reference proteome</keyword>
<protein>
    <recommendedName>
        <fullName evidence="2">F-box domain-containing protein</fullName>
    </recommendedName>
</protein>
<feature type="region of interest" description="Disordered" evidence="1">
    <location>
        <begin position="183"/>
        <end position="209"/>
    </location>
</feature>
<dbReference type="AlphaFoldDB" id="A0A2S6C055"/>
<evidence type="ECO:0000259" key="2">
    <source>
        <dbReference type="PROSITE" id="PS50181"/>
    </source>
</evidence>
<proteinExistence type="predicted"/>
<dbReference type="Pfam" id="PF00646">
    <property type="entry name" value="F-box"/>
    <property type="match status" value="1"/>
</dbReference>